<keyword evidence="4" id="KW-1185">Reference proteome</keyword>
<dbReference type="Proteomes" id="UP001487740">
    <property type="component" value="Unassembled WGS sequence"/>
</dbReference>
<feature type="domain" description="Chitin-binding type-2" evidence="2">
    <location>
        <begin position="396"/>
        <end position="467"/>
    </location>
</feature>
<evidence type="ECO:0000259" key="2">
    <source>
        <dbReference type="PROSITE" id="PS50940"/>
    </source>
</evidence>
<accession>A0AAW0V2U6</accession>
<evidence type="ECO:0000313" key="3">
    <source>
        <dbReference type="EMBL" id="KAK8404942.1"/>
    </source>
</evidence>
<dbReference type="Pfam" id="PF01607">
    <property type="entry name" value="CBM_14"/>
    <property type="match status" value="1"/>
</dbReference>
<dbReference type="PROSITE" id="PS50940">
    <property type="entry name" value="CHIT_BIND_II"/>
    <property type="match status" value="1"/>
</dbReference>
<protein>
    <recommendedName>
        <fullName evidence="2">Chitin-binding type-2 domain-containing protein</fullName>
    </recommendedName>
</protein>
<feature type="region of interest" description="Disordered" evidence="1">
    <location>
        <begin position="117"/>
        <end position="144"/>
    </location>
</feature>
<dbReference type="PANTHER" id="PTHR22933">
    <property type="entry name" value="FI18007P1-RELATED"/>
    <property type="match status" value="1"/>
</dbReference>
<dbReference type="AlphaFoldDB" id="A0AAW0V2U6"/>
<feature type="compositionally biased region" description="Polar residues" evidence="1">
    <location>
        <begin position="326"/>
        <end position="339"/>
    </location>
</feature>
<dbReference type="SUPFAM" id="SSF57625">
    <property type="entry name" value="Invertebrate chitin-binding proteins"/>
    <property type="match status" value="1"/>
</dbReference>
<proteinExistence type="predicted"/>
<feature type="compositionally biased region" description="Basic and acidic residues" evidence="1">
    <location>
        <begin position="66"/>
        <end position="91"/>
    </location>
</feature>
<evidence type="ECO:0000256" key="1">
    <source>
        <dbReference type="SAM" id="MobiDB-lite"/>
    </source>
</evidence>
<dbReference type="InterPro" id="IPR052976">
    <property type="entry name" value="Scoloptoxin-like"/>
</dbReference>
<dbReference type="GO" id="GO:0005576">
    <property type="term" value="C:extracellular region"/>
    <property type="evidence" value="ECO:0007669"/>
    <property type="project" value="InterPro"/>
</dbReference>
<feature type="region of interest" description="Disordered" evidence="1">
    <location>
        <begin position="283"/>
        <end position="344"/>
    </location>
</feature>
<sequence length="483" mass="53539">MQRSWLTAVVAPLRLTGNEHYHHLHHPLLLLLLLLLLLVGPRFPFAFTLPLDWQVASQAAAGSGVGREERVGERWERKHQDRSQRGRKDDDLGGYEEAWPRSTSRFVSASLQAEAGGTTRQVTLSKGHSAKGEGERGKRGDGGGMGHYEAGGMDGGRKATTFVVVTDFSPSHRGIATTFTSAAHSLPGPAPPYLPACLPAPTAMKLLILLLASSGIVLASPRRRGPQVVQSGLPHADQHRYYPRAQLDTRQDSGDPNTVWVKINAKDLPHFEAQQANFLSLSHSSVQNQEPQAQDTSDAQFTVPSSPSKASPARPQPVPLVRDPQTLPQVTQYSAASQDTGRRKRLQDALVKSTSYKVLRDAGGNAQLFKMQPELRPLHERLADNYTLVIPNPVDNFRCDDKIYGYYADVENDCKIFHVCVPFQQLFPANFTTPYTLQYSFFCNNNTVFSQDTMTCAWEDEALPCEFSQELYKFQSQLLQESS</sequence>
<organism evidence="3 4">
    <name type="scientific">Scylla paramamosain</name>
    <name type="common">Mud crab</name>
    <dbReference type="NCBI Taxonomy" id="85552"/>
    <lineage>
        <taxon>Eukaryota</taxon>
        <taxon>Metazoa</taxon>
        <taxon>Ecdysozoa</taxon>
        <taxon>Arthropoda</taxon>
        <taxon>Crustacea</taxon>
        <taxon>Multicrustacea</taxon>
        <taxon>Malacostraca</taxon>
        <taxon>Eumalacostraca</taxon>
        <taxon>Eucarida</taxon>
        <taxon>Decapoda</taxon>
        <taxon>Pleocyemata</taxon>
        <taxon>Brachyura</taxon>
        <taxon>Eubrachyura</taxon>
        <taxon>Portunoidea</taxon>
        <taxon>Portunidae</taxon>
        <taxon>Portuninae</taxon>
        <taxon>Scylla</taxon>
    </lineage>
</organism>
<feature type="compositionally biased region" description="Low complexity" evidence="1">
    <location>
        <begin position="304"/>
        <end position="313"/>
    </location>
</feature>
<evidence type="ECO:0000313" key="4">
    <source>
        <dbReference type="Proteomes" id="UP001487740"/>
    </source>
</evidence>
<feature type="region of interest" description="Disordered" evidence="1">
    <location>
        <begin position="62"/>
        <end position="97"/>
    </location>
</feature>
<dbReference type="EMBL" id="JARAKH010000003">
    <property type="protein sequence ID" value="KAK8404942.1"/>
    <property type="molecule type" value="Genomic_DNA"/>
</dbReference>
<dbReference type="PANTHER" id="PTHR22933:SF43">
    <property type="entry name" value="LP10131P"/>
    <property type="match status" value="1"/>
</dbReference>
<feature type="compositionally biased region" description="Polar residues" evidence="1">
    <location>
        <begin position="283"/>
        <end position="303"/>
    </location>
</feature>
<dbReference type="InterPro" id="IPR036508">
    <property type="entry name" value="Chitin-bd_dom_sf"/>
</dbReference>
<gene>
    <name evidence="3" type="ORF">O3P69_001497</name>
</gene>
<name>A0AAW0V2U6_SCYPA</name>
<dbReference type="GO" id="GO:0008061">
    <property type="term" value="F:chitin binding"/>
    <property type="evidence" value="ECO:0007669"/>
    <property type="project" value="InterPro"/>
</dbReference>
<reference evidence="3 4" key="1">
    <citation type="submission" date="2023-03" db="EMBL/GenBank/DDBJ databases">
        <title>High-quality genome of Scylla paramamosain provides insights in environmental adaptation.</title>
        <authorList>
            <person name="Zhang L."/>
        </authorList>
    </citation>
    <scope>NUCLEOTIDE SEQUENCE [LARGE SCALE GENOMIC DNA]</scope>
    <source>
        <strain evidence="3">LZ_2023a</strain>
        <tissue evidence="3">Muscle</tissue>
    </source>
</reference>
<dbReference type="InterPro" id="IPR002557">
    <property type="entry name" value="Chitin-bd_dom"/>
</dbReference>
<comment type="caution">
    <text evidence="3">The sequence shown here is derived from an EMBL/GenBank/DDBJ whole genome shotgun (WGS) entry which is preliminary data.</text>
</comment>
<feature type="compositionally biased region" description="Basic and acidic residues" evidence="1">
    <location>
        <begin position="130"/>
        <end position="141"/>
    </location>
</feature>